<dbReference type="VEuPathDB" id="FungiDB:PC110_g10188"/>
<sequence>MTFYSMFRCMDGLVPAYATFLFAPSANTFAILDGCERPRLIRCVGISTTPPYTLSLLISSAALHPSNFLSTPC</sequence>
<dbReference type="AlphaFoldDB" id="A0A8T1TLW5"/>
<comment type="caution">
    <text evidence="1">The sequence shown here is derived from an EMBL/GenBank/DDBJ whole genome shotgun (WGS) entry which is preliminary data.</text>
</comment>
<organism evidence="1 2">
    <name type="scientific">Phytophthora cactorum</name>
    <dbReference type="NCBI Taxonomy" id="29920"/>
    <lineage>
        <taxon>Eukaryota</taxon>
        <taxon>Sar</taxon>
        <taxon>Stramenopiles</taxon>
        <taxon>Oomycota</taxon>
        <taxon>Peronosporomycetes</taxon>
        <taxon>Peronosporales</taxon>
        <taxon>Peronosporaceae</taxon>
        <taxon>Phytophthora</taxon>
    </lineage>
</organism>
<dbReference type="Proteomes" id="UP000688947">
    <property type="component" value="Unassembled WGS sequence"/>
</dbReference>
<name>A0A8T1TLW5_9STRA</name>
<evidence type="ECO:0000313" key="1">
    <source>
        <dbReference type="EMBL" id="KAG6941791.1"/>
    </source>
</evidence>
<dbReference type="OrthoDB" id="10296046at2759"/>
<protein>
    <submittedName>
        <fullName evidence="1">Uncharacterized protein</fullName>
    </submittedName>
</protein>
<dbReference type="EMBL" id="JAENGZ010003314">
    <property type="protein sequence ID" value="KAG6941791.1"/>
    <property type="molecule type" value="Genomic_DNA"/>
</dbReference>
<gene>
    <name evidence="1" type="ORF">JG687_00019439</name>
</gene>
<accession>A0A8T1TLW5</accession>
<evidence type="ECO:0000313" key="2">
    <source>
        <dbReference type="Proteomes" id="UP000688947"/>
    </source>
</evidence>
<proteinExistence type="predicted"/>
<reference evidence="1" key="1">
    <citation type="submission" date="2021-01" db="EMBL/GenBank/DDBJ databases">
        <title>Phytophthora aleatoria, a newly-described species from Pinus radiata is distinct from Phytophthora cactorum isolates based on comparative genomics.</title>
        <authorList>
            <person name="Mcdougal R."/>
            <person name="Panda P."/>
            <person name="Williams N."/>
            <person name="Studholme D.J."/>
        </authorList>
    </citation>
    <scope>NUCLEOTIDE SEQUENCE</scope>
    <source>
        <strain evidence="1">NZFS 3830</strain>
    </source>
</reference>